<accession>A0A2M6WIE0</accession>
<keyword evidence="5 10" id="KW-0315">Glutamine amidotransferase</keyword>
<evidence type="ECO:0000313" key="14">
    <source>
        <dbReference type="Proteomes" id="UP000228635"/>
    </source>
</evidence>
<dbReference type="HAMAP" id="MF_00278">
    <property type="entry name" value="HisH"/>
    <property type="match status" value="1"/>
</dbReference>
<gene>
    <name evidence="10 13" type="primary">hisH</name>
    <name evidence="13" type="ORF">COU08_01760</name>
</gene>
<evidence type="ECO:0000256" key="3">
    <source>
        <dbReference type="ARBA" id="ARBA00022605"/>
    </source>
</evidence>
<dbReference type="CDD" id="cd01748">
    <property type="entry name" value="GATase1_IGP_Synthase"/>
    <property type="match status" value="1"/>
</dbReference>
<dbReference type="EMBL" id="PFBA01000014">
    <property type="protein sequence ID" value="PIT92571.1"/>
    <property type="molecule type" value="Genomic_DNA"/>
</dbReference>
<feature type="active site" description="Nucleophile" evidence="10 11">
    <location>
        <position position="83"/>
    </location>
</feature>
<dbReference type="GO" id="GO:0000107">
    <property type="term" value="F:imidazoleglycerol-phosphate synthase activity"/>
    <property type="evidence" value="ECO:0007669"/>
    <property type="project" value="UniProtKB-UniRule"/>
</dbReference>
<dbReference type="EC" id="3.5.1.2" evidence="10"/>
<dbReference type="PANTHER" id="PTHR42701">
    <property type="entry name" value="IMIDAZOLE GLYCEROL PHOSPHATE SYNTHASE SUBUNIT HISH"/>
    <property type="match status" value="1"/>
</dbReference>
<evidence type="ECO:0000256" key="5">
    <source>
        <dbReference type="ARBA" id="ARBA00022962"/>
    </source>
</evidence>
<evidence type="ECO:0000256" key="7">
    <source>
        <dbReference type="ARBA" id="ARBA00023239"/>
    </source>
</evidence>
<comment type="subunit">
    <text evidence="2 10">Heterodimer of HisH and HisF.</text>
</comment>
<evidence type="ECO:0000256" key="9">
    <source>
        <dbReference type="ARBA" id="ARBA00049534"/>
    </source>
</evidence>
<dbReference type="InterPro" id="IPR029062">
    <property type="entry name" value="Class_I_gatase-like"/>
</dbReference>
<organism evidence="13 14">
    <name type="scientific">Candidatus Harrisonbacteria bacterium CG10_big_fil_rev_8_21_14_0_10_42_17</name>
    <dbReference type="NCBI Taxonomy" id="1974584"/>
    <lineage>
        <taxon>Bacteria</taxon>
        <taxon>Candidatus Harrisoniibacteriota</taxon>
    </lineage>
</organism>
<evidence type="ECO:0000256" key="4">
    <source>
        <dbReference type="ARBA" id="ARBA00022801"/>
    </source>
</evidence>
<keyword evidence="7 10" id="KW-0456">Lyase</keyword>
<comment type="catalytic activity">
    <reaction evidence="8 10">
        <text>5-[(5-phospho-1-deoxy-D-ribulos-1-ylimino)methylamino]-1-(5-phospho-beta-D-ribosyl)imidazole-4-carboxamide + L-glutamine = D-erythro-1-(imidazol-4-yl)glycerol 3-phosphate + 5-amino-1-(5-phospho-beta-D-ribosyl)imidazole-4-carboxamide + L-glutamate + H(+)</text>
        <dbReference type="Rhea" id="RHEA:24793"/>
        <dbReference type="ChEBI" id="CHEBI:15378"/>
        <dbReference type="ChEBI" id="CHEBI:29985"/>
        <dbReference type="ChEBI" id="CHEBI:58278"/>
        <dbReference type="ChEBI" id="CHEBI:58359"/>
        <dbReference type="ChEBI" id="CHEBI:58475"/>
        <dbReference type="ChEBI" id="CHEBI:58525"/>
        <dbReference type="EC" id="4.3.2.10"/>
    </reaction>
</comment>
<evidence type="ECO:0000256" key="11">
    <source>
        <dbReference type="PIRSR" id="PIRSR000495-1"/>
    </source>
</evidence>
<keyword evidence="10" id="KW-0963">Cytoplasm</keyword>
<evidence type="ECO:0000256" key="2">
    <source>
        <dbReference type="ARBA" id="ARBA00011152"/>
    </source>
</evidence>
<reference evidence="14" key="1">
    <citation type="submission" date="2017-09" db="EMBL/GenBank/DDBJ databases">
        <title>Depth-based differentiation of microbial function through sediment-hosted aquifers and enrichment of novel symbionts in the deep terrestrial subsurface.</title>
        <authorList>
            <person name="Probst A.J."/>
            <person name="Ladd B."/>
            <person name="Jarett J.K."/>
            <person name="Geller-Mcgrath D.E."/>
            <person name="Sieber C.M.K."/>
            <person name="Emerson J.B."/>
            <person name="Anantharaman K."/>
            <person name="Thomas B.C."/>
            <person name="Malmstrom R."/>
            <person name="Stieglmeier M."/>
            <person name="Klingl A."/>
            <person name="Woyke T."/>
            <person name="Ryan C.M."/>
            <person name="Banfield J.F."/>
        </authorList>
    </citation>
    <scope>NUCLEOTIDE SEQUENCE [LARGE SCALE GENOMIC DNA]</scope>
</reference>
<name>A0A2M6WIE0_9BACT</name>
<dbReference type="AlphaFoldDB" id="A0A2M6WIE0"/>
<dbReference type="GO" id="GO:0000105">
    <property type="term" value="P:L-histidine biosynthetic process"/>
    <property type="evidence" value="ECO:0007669"/>
    <property type="project" value="UniProtKB-UniRule"/>
</dbReference>
<comment type="subcellular location">
    <subcellularLocation>
        <location evidence="10">Cytoplasm</location>
    </subcellularLocation>
</comment>
<proteinExistence type="inferred from homology"/>
<dbReference type="UniPathway" id="UPA00031">
    <property type="reaction ID" value="UER00010"/>
</dbReference>
<dbReference type="PANTHER" id="PTHR42701:SF1">
    <property type="entry name" value="IMIDAZOLE GLYCEROL PHOSPHATE SYNTHASE SUBUNIT HISH"/>
    <property type="match status" value="1"/>
</dbReference>
<comment type="pathway">
    <text evidence="1 10">Amino-acid biosynthesis; L-histidine biosynthesis; L-histidine from 5-phospho-alpha-D-ribose 1-diphosphate: step 5/9.</text>
</comment>
<dbReference type="InterPro" id="IPR010139">
    <property type="entry name" value="Imidazole-glycPsynth_HisH"/>
</dbReference>
<dbReference type="GO" id="GO:0004359">
    <property type="term" value="F:glutaminase activity"/>
    <property type="evidence" value="ECO:0007669"/>
    <property type="project" value="UniProtKB-EC"/>
</dbReference>
<comment type="catalytic activity">
    <reaction evidence="9 10">
        <text>L-glutamine + H2O = L-glutamate + NH4(+)</text>
        <dbReference type="Rhea" id="RHEA:15889"/>
        <dbReference type="ChEBI" id="CHEBI:15377"/>
        <dbReference type="ChEBI" id="CHEBI:28938"/>
        <dbReference type="ChEBI" id="CHEBI:29985"/>
        <dbReference type="ChEBI" id="CHEBI:58359"/>
        <dbReference type="EC" id="3.5.1.2"/>
    </reaction>
</comment>
<feature type="active site" evidence="10 11">
    <location>
        <position position="188"/>
    </location>
</feature>
<keyword evidence="4 10" id="KW-0378">Hydrolase</keyword>
<keyword evidence="3 10" id="KW-0028">Amino-acid biosynthesis</keyword>
<dbReference type="EC" id="4.3.2.10" evidence="10"/>
<dbReference type="NCBIfam" id="TIGR01855">
    <property type="entry name" value="IMP_synth_hisH"/>
    <property type="match status" value="1"/>
</dbReference>
<dbReference type="PROSITE" id="PS51273">
    <property type="entry name" value="GATASE_TYPE_1"/>
    <property type="match status" value="1"/>
</dbReference>
<dbReference type="Gene3D" id="3.40.50.880">
    <property type="match status" value="1"/>
</dbReference>
<protein>
    <recommendedName>
        <fullName evidence="10">Imidazole glycerol phosphate synthase subunit HisH</fullName>
        <ecNumber evidence="10">4.3.2.10</ecNumber>
    </recommendedName>
    <alternativeName>
        <fullName evidence="10">IGP synthase glutaminase subunit</fullName>
        <ecNumber evidence="10">3.5.1.2</ecNumber>
    </alternativeName>
    <alternativeName>
        <fullName evidence="10">IGP synthase subunit HisH</fullName>
    </alternativeName>
    <alternativeName>
        <fullName evidence="10">ImGP synthase subunit HisH</fullName>
        <shortName evidence="10">IGPS subunit HisH</shortName>
    </alternativeName>
</protein>
<evidence type="ECO:0000256" key="10">
    <source>
        <dbReference type="HAMAP-Rule" id="MF_00278"/>
    </source>
</evidence>
<dbReference type="Proteomes" id="UP000228635">
    <property type="component" value="Unassembled WGS sequence"/>
</dbReference>
<dbReference type="PIRSF" id="PIRSF000495">
    <property type="entry name" value="Amidotransf_hisH"/>
    <property type="match status" value="1"/>
</dbReference>
<evidence type="ECO:0000256" key="1">
    <source>
        <dbReference type="ARBA" id="ARBA00005091"/>
    </source>
</evidence>
<sequence>MKTNILIIDYGIGNFQAVANALNFLGYDFSISNNPKEVKSADALILPGVGAFHETMGNLEKRGFVDPLCEEVLEKKKPILGICIGMQVLATTSKEFGLCKGLGWVKGEVVRLQNEKRFPLPHVGWNNLTIIKKEPLFSRVKENPNYYFDHSFHFMCDQEYVTATANYGVEFIASIQKENIFGTQFHPEKSQENGLKLLRSLIESMKNHVT</sequence>
<evidence type="ECO:0000256" key="6">
    <source>
        <dbReference type="ARBA" id="ARBA00023102"/>
    </source>
</evidence>
<comment type="function">
    <text evidence="10">IGPS catalyzes the conversion of PRFAR and glutamine to IGP, AICAR and glutamate. The HisH subunit catalyzes the hydrolysis of glutamine to glutamate and ammonia as part of the synthesis of IGP and AICAR. The resulting ammonia molecule is channeled to the active site of HisF.</text>
</comment>
<dbReference type="GO" id="GO:0016829">
    <property type="term" value="F:lyase activity"/>
    <property type="evidence" value="ECO:0007669"/>
    <property type="project" value="UniProtKB-KW"/>
</dbReference>
<feature type="domain" description="Glutamine amidotransferase" evidence="12">
    <location>
        <begin position="6"/>
        <end position="193"/>
    </location>
</feature>
<evidence type="ECO:0000256" key="8">
    <source>
        <dbReference type="ARBA" id="ARBA00047838"/>
    </source>
</evidence>
<evidence type="ECO:0000259" key="12">
    <source>
        <dbReference type="Pfam" id="PF00117"/>
    </source>
</evidence>
<dbReference type="SUPFAM" id="SSF52317">
    <property type="entry name" value="Class I glutamine amidotransferase-like"/>
    <property type="match status" value="1"/>
</dbReference>
<evidence type="ECO:0000313" key="13">
    <source>
        <dbReference type="EMBL" id="PIT92571.1"/>
    </source>
</evidence>
<dbReference type="GO" id="GO:0005737">
    <property type="term" value="C:cytoplasm"/>
    <property type="evidence" value="ECO:0007669"/>
    <property type="project" value="UniProtKB-SubCell"/>
</dbReference>
<comment type="caution">
    <text evidence="13">The sequence shown here is derived from an EMBL/GenBank/DDBJ whole genome shotgun (WGS) entry which is preliminary data.</text>
</comment>
<keyword evidence="6 10" id="KW-0368">Histidine biosynthesis</keyword>
<dbReference type="InterPro" id="IPR017926">
    <property type="entry name" value="GATASE"/>
</dbReference>
<dbReference type="Pfam" id="PF00117">
    <property type="entry name" value="GATase"/>
    <property type="match status" value="1"/>
</dbReference>
<feature type="active site" evidence="10 11">
    <location>
        <position position="186"/>
    </location>
</feature>